<feature type="transmembrane region" description="Helical" evidence="6">
    <location>
        <begin position="222"/>
        <end position="243"/>
    </location>
</feature>
<sequence length="754" mass="84457">MTITALSTCLILAMLPLLWLPALPDITTVWAMLGAGLLLACCRHHAARYVGWGAIFLVWGILAGLEVVWPMENLTTGPQRAEIVLTATDGATTHQGRLVRLNGERWPAQTGVVLYGNYLPQPGCAGQRWAMTLRLRPVHGQLNEGGFDSQRFALAQHQPLTGRFTQAEVIDASCSLRARYLASLSSTLAPLPWAGVMLGLGMGERLAVSREIKDLMRETGTLHLMAISGLHIALAASLVWLLVRGIQFLLPCRFIDWRAPLLAGLGFAIFYAWLTGAQPPALRTVVSLGVLAWLRLSGRLWSPWQAWLSCITAILFLDPLAVLSHSLALSAFAVAALIFWYQWLPLPAWRLPPLLKPLFNLLHLQLGMLLLLLPLQIAIFHGVSLSSLVANLFAVPLVTFIIVPLILSGMVLHLLPAFTLESAIWRLTDRTLGTLFWLLEQLPDGWFDGDKRWLYLSVLPWLAIAGWRFRTWRGMPAASITLCLLLAWPFWRETRSPGWKIHMLDVGQGLAMVIERQGRAILYDTGLAWPGGDSARQIIIPWLRWHHLVPEGVIISHEHADHIGGLQSLREAWPTVWVRSPLRWAGHLPCFRSQRWEWQGLTFTVHWPPEAYRGQGNNRSCVVKIDDGKQSVLLTGDIEAAAEKAMLSRHWQHLASTFIQVPHHGSNTSSSLVLLQRAEGRVALASAARFNAWRFPSVKVVKRYKKAGYAWQDTPHSGQITVTVLPQGWQIHRLRDQILPRWYHQWFGVPVDNG</sequence>
<dbReference type="PANTHER" id="PTHR30619:SF1">
    <property type="entry name" value="RECOMBINATION PROTEIN 2"/>
    <property type="match status" value="1"/>
</dbReference>
<feature type="transmembrane region" description="Helical" evidence="6">
    <location>
        <begin position="255"/>
        <end position="274"/>
    </location>
</feature>
<dbReference type="SUPFAM" id="SSF56281">
    <property type="entry name" value="Metallo-hydrolase/oxidoreductase"/>
    <property type="match status" value="1"/>
</dbReference>
<dbReference type="GO" id="GO:0030420">
    <property type="term" value="P:establishment of competence for transformation"/>
    <property type="evidence" value="ECO:0007669"/>
    <property type="project" value="InterPro"/>
</dbReference>
<proteinExistence type="predicted"/>
<feature type="transmembrane region" description="Helical" evidence="6">
    <location>
        <begin position="308"/>
        <end position="341"/>
    </location>
</feature>
<feature type="transmembrane region" description="Helical" evidence="6">
    <location>
        <begin position="392"/>
        <end position="415"/>
    </location>
</feature>
<dbReference type="InterPro" id="IPR004797">
    <property type="entry name" value="Competence_ComEC/Rec2"/>
</dbReference>
<organism evidence="8 9">
    <name type="scientific">Pseudenterobacter timonensis</name>
    <dbReference type="NCBI Taxonomy" id="1755099"/>
    <lineage>
        <taxon>Bacteria</taxon>
        <taxon>Pseudomonadati</taxon>
        <taxon>Pseudomonadota</taxon>
        <taxon>Gammaproteobacteria</taxon>
        <taxon>Enterobacterales</taxon>
        <taxon>Enterobacteriaceae</taxon>
        <taxon>Pseudenterobacter</taxon>
    </lineage>
</organism>
<dbReference type="NCBIfam" id="NF008580">
    <property type="entry name" value="PRK11539.1"/>
    <property type="match status" value="1"/>
</dbReference>
<gene>
    <name evidence="8" type="ORF">O7047_19070</name>
</gene>
<dbReference type="InterPro" id="IPR004477">
    <property type="entry name" value="ComEC_N"/>
</dbReference>
<dbReference type="SMART" id="SM00849">
    <property type="entry name" value="Lactamase_B"/>
    <property type="match status" value="1"/>
</dbReference>
<evidence type="ECO:0000256" key="4">
    <source>
        <dbReference type="ARBA" id="ARBA00022989"/>
    </source>
</evidence>
<dbReference type="AlphaFoldDB" id="A0AAE4DRG0"/>
<dbReference type="Pfam" id="PF03772">
    <property type="entry name" value="Competence"/>
    <property type="match status" value="1"/>
</dbReference>
<dbReference type="Proteomes" id="UP001248822">
    <property type="component" value="Unassembled WGS sequence"/>
</dbReference>
<dbReference type="PANTHER" id="PTHR30619">
    <property type="entry name" value="DNA INTERNALIZATION/COMPETENCE PROTEIN COMEC/REC2"/>
    <property type="match status" value="1"/>
</dbReference>
<evidence type="ECO:0000256" key="1">
    <source>
        <dbReference type="ARBA" id="ARBA00004651"/>
    </source>
</evidence>
<dbReference type="GO" id="GO:0005886">
    <property type="term" value="C:plasma membrane"/>
    <property type="evidence" value="ECO:0007669"/>
    <property type="project" value="UniProtKB-SubCell"/>
</dbReference>
<comment type="subcellular location">
    <subcellularLocation>
        <location evidence="1">Cell membrane</location>
        <topology evidence="1">Multi-pass membrane protein</topology>
    </subcellularLocation>
</comment>
<name>A0AAE4DRG0_9ENTR</name>
<evidence type="ECO:0000259" key="7">
    <source>
        <dbReference type="SMART" id="SM00849"/>
    </source>
</evidence>
<dbReference type="RefSeq" id="WP_310827391.1">
    <property type="nucleotide sequence ID" value="NZ_JAQGEC010000020.1"/>
</dbReference>
<keyword evidence="3 6" id="KW-0812">Transmembrane</keyword>
<dbReference type="EMBL" id="JAQGEC010000020">
    <property type="protein sequence ID" value="MDR9892324.1"/>
    <property type="molecule type" value="Genomic_DNA"/>
</dbReference>
<dbReference type="CDD" id="cd07731">
    <property type="entry name" value="ComA-like_MBL-fold"/>
    <property type="match status" value="1"/>
</dbReference>
<evidence type="ECO:0000256" key="2">
    <source>
        <dbReference type="ARBA" id="ARBA00022475"/>
    </source>
</evidence>
<dbReference type="InterPro" id="IPR001279">
    <property type="entry name" value="Metallo-B-lactamas"/>
</dbReference>
<evidence type="ECO:0000313" key="8">
    <source>
        <dbReference type="EMBL" id="MDR9892324.1"/>
    </source>
</evidence>
<evidence type="ECO:0000256" key="6">
    <source>
        <dbReference type="SAM" id="Phobius"/>
    </source>
</evidence>
<dbReference type="InterPro" id="IPR035681">
    <property type="entry name" value="ComA-like_MBL"/>
</dbReference>
<dbReference type="NCBIfam" id="TIGR00360">
    <property type="entry name" value="ComEC_N-term"/>
    <property type="match status" value="1"/>
</dbReference>
<dbReference type="NCBIfam" id="TIGR00361">
    <property type="entry name" value="ComEC_Rec2"/>
    <property type="match status" value="1"/>
</dbReference>
<comment type="caution">
    <text evidence="8">The sequence shown here is derived from an EMBL/GenBank/DDBJ whole genome shotgun (WGS) entry which is preliminary data.</text>
</comment>
<evidence type="ECO:0000313" key="9">
    <source>
        <dbReference type="Proteomes" id="UP001248822"/>
    </source>
</evidence>
<feature type="transmembrane region" description="Helical" evidence="6">
    <location>
        <begin position="48"/>
        <end position="69"/>
    </location>
</feature>
<dbReference type="InterPro" id="IPR052159">
    <property type="entry name" value="Competence_DNA_uptake"/>
</dbReference>
<feature type="transmembrane region" description="Helical" evidence="6">
    <location>
        <begin position="361"/>
        <end position="380"/>
    </location>
</feature>
<protein>
    <submittedName>
        <fullName evidence="8">ComEC family protein</fullName>
    </submittedName>
</protein>
<dbReference type="Gene3D" id="3.60.15.10">
    <property type="entry name" value="Ribonuclease Z/Hydroxyacylglutathione hydrolase-like"/>
    <property type="match status" value="1"/>
</dbReference>
<keyword evidence="5 6" id="KW-0472">Membrane</keyword>
<accession>A0AAE4DRG0</accession>
<dbReference type="Pfam" id="PF00753">
    <property type="entry name" value="Lactamase_B"/>
    <property type="match status" value="1"/>
</dbReference>
<keyword evidence="2" id="KW-1003">Cell membrane</keyword>
<feature type="domain" description="Metallo-beta-lactamase" evidence="7">
    <location>
        <begin position="508"/>
        <end position="689"/>
    </location>
</feature>
<dbReference type="InterPro" id="IPR036866">
    <property type="entry name" value="RibonucZ/Hydroxyglut_hydro"/>
</dbReference>
<keyword evidence="4 6" id="KW-1133">Transmembrane helix</keyword>
<evidence type="ECO:0000256" key="3">
    <source>
        <dbReference type="ARBA" id="ARBA00022692"/>
    </source>
</evidence>
<evidence type="ECO:0000256" key="5">
    <source>
        <dbReference type="ARBA" id="ARBA00023136"/>
    </source>
</evidence>
<reference evidence="8" key="1">
    <citation type="submission" date="2022-12" db="EMBL/GenBank/DDBJ databases">
        <title>NDM-1 containing novel ST 2018 Pseudenterobacter timonensis.</title>
        <authorList>
            <person name="Halder G."/>
            <person name="Mandal S."/>
            <person name="Dutta S."/>
        </authorList>
    </citation>
    <scope>NUCLEOTIDE SEQUENCE</scope>
    <source>
        <strain evidence="8">CNCI147</strain>
    </source>
</reference>